<dbReference type="InterPro" id="IPR002075">
    <property type="entry name" value="NTF2_dom"/>
</dbReference>
<protein>
    <recommendedName>
        <fullName evidence="2">NTF2 domain-containing protein</fullName>
    </recommendedName>
</protein>
<dbReference type="InterPro" id="IPR032710">
    <property type="entry name" value="NTF2-like_dom_sf"/>
</dbReference>
<dbReference type="Gramene" id="HORVU.MOREX.r2.6HG0475890.1">
    <property type="protein sequence ID" value="HORVU.MOREX.r2.6HG0475890.1.CDS.1"/>
    <property type="gene ID" value="HORVU.MOREX.r2.6HG0475890"/>
</dbReference>
<dbReference type="Gramene" id="HORVU.MOREX.r3.6HG0574020.1">
    <property type="protein sequence ID" value="HORVU.MOREX.r3.6HG0574020.1.CDS1"/>
    <property type="gene ID" value="HORVU.MOREX.r3.6HG0574020"/>
</dbReference>
<dbReference type="InterPro" id="IPR039539">
    <property type="entry name" value="Ras_GTPase_bind_prot"/>
</dbReference>
<dbReference type="Pfam" id="PF02136">
    <property type="entry name" value="NTF2"/>
    <property type="match status" value="1"/>
</dbReference>
<keyword evidence="4" id="KW-1185">Reference proteome</keyword>
<reference evidence="3" key="3">
    <citation type="submission" date="2022-01" db="UniProtKB">
        <authorList>
            <consortium name="EnsemblPlants"/>
        </authorList>
    </citation>
    <scope>IDENTIFICATION</scope>
    <source>
        <strain evidence="3">subsp. vulgare</strain>
    </source>
</reference>
<feature type="domain" description="NTF2" evidence="2">
    <location>
        <begin position="1"/>
        <end position="66"/>
    </location>
</feature>
<dbReference type="GO" id="GO:0003723">
    <property type="term" value="F:RNA binding"/>
    <property type="evidence" value="ECO:0007669"/>
    <property type="project" value="UniProtKB-KW"/>
</dbReference>
<dbReference type="InterPro" id="IPR018222">
    <property type="entry name" value="Nuclear_transport_factor_2_euk"/>
</dbReference>
<sequence length="72" mass="8054">MSMNVQKVEIKTANFLQSWDGAITLLVTGLAQLKGYPSRKSFSQSIILAPQIKPDGLYVDSDIFQLICDEYD</sequence>
<evidence type="ECO:0000256" key="1">
    <source>
        <dbReference type="ARBA" id="ARBA00022884"/>
    </source>
</evidence>
<accession>A0A8I6YA70</accession>
<evidence type="ECO:0000313" key="4">
    <source>
        <dbReference type="Proteomes" id="UP000011116"/>
    </source>
</evidence>
<evidence type="ECO:0000259" key="2">
    <source>
        <dbReference type="PROSITE" id="PS50177"/>
    </source>
</evidence>
<reference evidence="4" key="1">
    <citation type="journal article" date="2012" name="Nature">
        <title>A physical, genetic and functional sequence assembly of the barley genome.</title>
        <authorList>
            <consortium name="The International Barley Genome Sequencing Consortium"/>
            <person name="Mayer K.F."/>
            <person name="Waugh R."/>
            <person name="Brown J.W."/>
            <person name="Schulman A."/>
            <person name="Langridge P."/>
            <person name="Platzer M."/>
            <person name="Fincher G.B."/>
            <person name="Muehlbauer G.J."/>
            <person name="Sato K."/>
            <person name="Close T.J."/>
            <person name="Wise R.P."/>
            <person name="Stein N."/>
        </authorList>
    </citation>
    <scope>NUCLEOTIDE SEQUENCE [LARGE SCALE GENOMIC DNA]</scope>
    <source>
        <strain evidence="4">cv. Morex</strain>
    </source>
</reference>
<dbReference type="SMR" id="A0A8I6YA70"/>
<reference evidence="3" key="2">
    <citation type="submission" date="2020-10" db="EMBL/GenBank/DDBJ databases">
        <authorList>
            <person name="Scholz U."/>
            <person name="Mascher M."/>
            <person name="Fiebig A."/>
        </authorList>
    </citation>
    <scope>NUCLEOTIDE SEQUENCE [LARGE SCALE GENOMIC DNA]</scope>
    <source>
        <strain evidence="3">cv. Morex</strain>
    </source>
</reference>
<keyword evidence="1" id="KW-0694">RNA-binding</keyword>
<name>A0A8I6YA70_HORVV</name>
<dbReference type="PANTHER" id="PTHR10693">
    <property type="entry name" value="RAS GTPASE-ACTIVATING PROTEIN-BINDING PROTEIN"/>
    <property type="match status" value="1"/>
</dbReference>
<dbReference type="PROSITE" id="PS50177">
    <property type="entry name" value="NTF2_DOMAIN"/>
    <property type="match status" value="1"/>
</dbReference>
<proteinExistence type="predicted"/>
<dbReference type="AlphaFoldDB" id="A0A8I6YA70"/>
<evidence type="ECO:0000313" key="3">
    <source>
        <dbReference type="EnsemblPlants" id="HORVU.MOREX.r3.6HG0574020.1.CDS1"/>
    </source>
</evidence>
<dbReference type="SUPFAM" id="SSF54427">
    <property type="entry name" value="NTF2-like"/>
    <property type="match status" value="1"/>
</dbReference>
<dbReference type="PANTHER" id="PTHR10693:SF22">
    <property type="entry name" value="OS04G0510500 PROTEIN"/>
    <property type="match status" value="1"/>
</dbReference>
<dbReference type="EnsemblPlants" id="HORVU.MOREX.r3.6HG0574020.1">
    <property type="protein sequence ID" value="HORVU.MOREX.r3.6HG0574020.1.CDS1"/>
    <property type="gene ID" value="HORVU.MOREX.r3.6HG0574020"/>
</dbReference>
<dbReference type="Gene3D" id="3.10.450.50">
    <property type="match status" value="1"/>
</dbReference>
<dbReference type="GO" id="GO:0005737">
    <property type="term" value="C:cytoplasm"/>
    <property type="evidence" value="ECO:0007669"/>
    <property type="project" value="UniProtKB-ARBA"/>
</dbReference>
<organism evidence="3 4">
    <name type="scientific">Hordeum vulgare subsp. vulgare</name>
    <name type="common">Domesticated barley</name>
    <dbReference type="NCBI Taxonomy" id="112509"/>
    <lineage>
        <taxon>Eukaryota</taxon>
        <taxon>Viridiplantae</taxon>
        <taxon>Streptophyta</taxon>
        <taxon>Embryophyta</taxon>
        <taxon>Tracheophyta</taxon>
        <taxon>Spermatophyta</taxon>
        <taxon>Magnoliopsida</taxon>
        <taxon>Liliopsida</taxon>
        <taxon>Poales</taxon>
        <taxon>Poaceae</taxon>
        <taxon>BOP clade</taxon>
        <taxon>Pooideae</taxon>
        <taxon>Triticodae</taxon>
        <taxon>Triticeae</taxon>
        <taxon>Hordeinae</taxon>
        <taxon>Hordeum</taxon>
    </lineage>
</organism>
<dbReference type="Proteomes" id="UP000011116">
    <property type="component" value="Chromosome 6H"/>
</dbReference>